<dbReference type="OrthoDB" id="263283at2759"/>
<dbReference type="OMA" id="WDLEAHE"/>
<feature type="domain" description="JmjC" evidence="1">
    <location>
        <begin position="281"/>
        <end position="438"/>
    </location>
</feature>
<dbReference type="AlphaFoldDB" id="A0A9J7LV92"/>
<protein>
    <submittedName>
        <fullName evidence="3">Uncharacterized protein LOC118424716</fullName>
    </submittedName>
</protein>
<reference evidence="3" key="2">
    <citation type="submission" date="2025-08" db="UniProtKB">
        <authorList>
            <consortium name="RefSeq"/>
        </authorList>
    </citation>
    <scope>IDENTIFICATION</scope>
    <source>
        <strain evidence="3">S238N-H82</strain>
        <tissue evidence="3">Testes</tissue>
    </source>
</reference>
<name>A0A9J7LV92_BRAFL</name>
<dbReference type="Pfam" id="PF13621">
    <property type="entry name" value="Cupin_8"/>
    <property type="match status" value="1"/>
</dbReference>
<dbReference type="PANTHER" id="PTHR12461:SF90">
    <property type="entry name" value="JUMONJI-LIKE PROTEIN"/>
    <property type="match status" value="1"/>
</dbReference>
<dbReference type="FunFam" id="2.60.120.10:FF:000595">
    <property type="entry name" value="Uncharacterized protein"/>
    <property type="match status" value="1"/>
</dbReference>
<reference evidence="2" key="1">
    <citation type="journal article" date="2020" name="Nat. Ecol. Evol.">
        <title>Deeply conserved synteny resolves early events in vertebrate evolution.</title>
        <authorList>
            <person name="Simakov O."/>
            <person name="Marletaz F."/>
            <person name="Yue J.X."/>
            <person name="O'Connell B."/>
            <person name="Jenkins J."/>
            <person name="Brandt A."/>
            <person name="Calef R."/>
            <person name="Tung C.H."/>
            <person name="Huang T.K."/>
            <person name="Schmutz J."/>
            <person name="Satoh N."/>
            <person name="Yu J.K."/>
            <person name="Putnam N.H."/>
            <person name="Green R.E."/>
            <person name="Rokhsar D.S."/>
        </authorList>
    </citation>
    <scope>NUCLEOTIDE SEQUENCE [LARGE SCALE GENOMIC DNA]</scope>
    <source>
        <strain evidence="2">S238N-H82</strain>
    </source>
</reference>
<dbReference type="Gene3D" id="2.60.120.10">
    <property type="entry name" value="Jelly Rolls"/>
    <property type="match status" value="2"/>
</dbReference>
<dbReference type="InterPro" id="IPR003347">
    <property type="entry name" value="JmjC_dom"/>
</dbReference>
<dbReference type="GO" id="GO:0016706">
    <property type="term" value="F:2-oxoglutarate-dependent dioxygenase activity"/>
    <property type="evidence" value="ECO:0000318"/>
    <property type="project" value="GO_Central"/>
</dbReference>
<dbReference type="PANTHER" id="PTHR12461">
    <property type="entry name" value="HYPOXIA-INDUCIBLE FACTOR 1 ALPHA INHIBITOR-RELATED"/>
    <property type="match status" value="1"/>
</dbReference>
<dbReference type="GeneID" id="118424716"/>
<dbReference type="PROSITE" id="PS51184">
    <property type="entry name" value="JMJC"/>
    <property type="match status" value="1"/>
</dbReference>
<keyword evidence="2" id="KW-1185">Reference proteome</keyword>
<dbReference type="RefSeq" id="XP_035689291.1">
    <property type="nucleotide sequence ID" value="XM_035833398.1"/>
</dbReference>
<dbReference type="SMART" id="SM00558">
    <property type="entry name" value="JmjC"/>
    <property type="match status" value="1"/>
</dbReference>
<evidence type="ECO:0000259" key="1">
    <source>
        <dbReference type="PROSITE" id="PS51184"/>
    </source>
</evidence>
<sequence>MAWDFESKPVEIKRVTGMTPDVFTSFYRNRHPIILTDIVSAWKPIRAWNPAYISQALAQVKEKWTVFVAHDNQQFLNHPEVTKKVEMTPEDLVAAVFRTEPTQKADLKTSYSAENLSPEASKLDANAENITDVSTTDMSTTCEQEENRRYYLRSLSMPEPLYQDIFIHSQAKHLLDSIYQLANEQFLSEEDWTDSESKDVDKEFDKLAVRESGSHNKDNPCEQSCSLEKVQEEIGVETCNSTGCKKNSKVEDVTDEHPREALQCSDCKKEGAYESYQLHADMVDSSFALMKLPTRFEIGCKRIFNQNTMQLWLGSAGNVTPLHYDRNHGLLSQIVGCKELVLFSHEDTNNLYPYSSLSDRSHTSRVNLRTTDRDEVERFPRVAEAQRYHCVLRPGELLYIPPFWWHDVTSLDPCVSVTLPWDLEAHEEIPACMWRHHLEFISKEKDAGICDMEDAGIGAAMLAGTAAY</sequence>
<gene>
    <name evidence="3" type="primary">LOC118424716</name>
</gene>
<organism evidence="2 3">
    <name type="scientific">Branchiostoma floridae</name>
    <name type="common">Florida lancelet</name>
    <name type="synonym">Amphioxus</name>
    <dbReference type="NCBI Taxonomy" id="7739"/>
    <lineage>
        <taxon>Eukaryota</taxon>
        <taxon>Metazoa</taxon>
        <taxon>Chordata</taxon>
        <taxon>Cephalochordata</taxon>
        <taxon>Leptocardii</taxon>
        <taxon>Amphioxiformes</taxon>
        <taxon>Branchiostomatidae</taxon>
        <taxon>Branchiostoma</taxon>
    </lineage>
</organism>
<accession>A0A9J7LV92</accession>
<dbReference type="InterPro" id="IPR041667">
    <property type="entry name" value="Cupin_8"/>
</dbReference>
<dbReference type="InterPro" id="IPR014710">
    <property type="entry name" value="RmlC-like_jellyroll"/>
</dbReference>
<dbReference type="Proteomes" id="UP000001554">
    <property type="component" value="Chromosome 10"/>
</dbReference>
<evidence type="ECO:0000313" key="3">
    <source>
        <dbReference type="RefSeq" id="XP_035689291.1"/>
    </source>
</evidence>
<evidence type="ECO:0000313" key="2">
    <source>
        <dbReference type="Proteomes" id="UP000001554"/>
    </source>
</evidence>
<proteinExistence type="predicted"/>
<dbReference type="KEGG" id="bfo:118424716"/>
<dbReference type="SUPFAM" id="SSF51197">
    <property type="entry name" value="Clavaminate synthase-like"/>
    <property type="match status" value="1"/>
</dbReference>